<evidence type="ECO:0000313" key="2">
    <source>
        <dbReference type="EMBL" id="QBO57484.1"/>
    </source>
</evidence>
<evidence type="ECO:0000313" key="3">
    <source>
        <dbReference type="Proteomes" id="UP000294419"/>
    </source>
</evidence>
<dbReference type="RefSeq" id="WP_133438984.1">
    <property type="nucleotide sequence ID" value="NZ_CP037954.1"/>
</dbReference>
<dbReference type="PANTHER" id="PTHR22916">
    <property type="entry name" value="GLYCOSYLTRANSFERASE"/>
    <property type="match status" value="1"/>
</dbReference>
<gene>
    <name evidence="2" type="primary">kfoC_2</name>
    <name evidence="2" type="ORF">NBC122_00648</name>
</gene>
<proteinExistence type="predicted"/>
<dbReference type="Pfam" id="PF00535">
    <property type="entry name" value="Glycos_transf_2"/>
    <property type="match status" value="1"/>
</dbReference>
<feature type="domain" description="Glycosyltransferase 2-like" evidence="1">
    <location>
        <begin position="4"/>
        <end position="163"/>
    </location>
</feature>
<organism evidence="2 3">
    <name type="scientific">Chryseobacterium salivictor</name>
    <dbReference type="NCBI Taxonomy" id="2547600"/>
    <lineage>
        <taxon>Bacteria</taxon>
        <taxon>Pseudomonadati</taxon>
        <taxon>Bacteroidota</taxon>
        <taxon>Flavobacteriia</taxon>
        <taxon>Flavobacteriales</taxon>
        <taxon>Weeksellaceae</taxon>
        <taxon>Chryseobacterium group</taxon>
        <taxon>Chryseobacterium</taxon>
    </lineage>
</organism>
<dbReference type="GO" id="GO:0016758">
    <property type="term" value="F:hexosyltransferase activity"/>
    <property type="evidence" value="ECO:0007669"/>
    <property type="project" value="UniProtKB-ARBA"/>
</dbReference>
<dbReference type="Gene3D" id="3.90.550.10">
    <property type="entry name" value="Spore Coat Polysaccharide Biosynthesis Protein SpsA, Chain A"/>
    <property type="match status" value="1"/>
</dbReference>
<name>A0A4V1AKU5_9FLAO</name>
<protein>
    <submittedName>
        <fullName evidence="2">Chondroitin synthase</fullName>
    </submittedName>
</protein>
<dbReference type="OrthoDB" id="635429at2"/>
<dbReference type="InterPro" id="IPR029044">
    <property type="entry name" value="Nucleotide-diphossugar_trans"/>
</dbReference>
<sequence>MLFSILVAHYNNFEYFKDFYKNVLCQTYQNFEIIIVDDQSTDNSLEKLKKYTAEDPRVKIFENETNKGVGFTKRKCVAMASGEICGFIDPDDAVTENALELSIKSYLDNPKIVGTYSQIMLCDHLLRPQRVYARSRKVINGNPLFFNINNEISHFFTFRKESYLKTAGINPNLTASEDFDLYLKMYEVGDLTYIPKPLYFYRLHDKGISQDKSKTEKVHKNWNEMLKEACKRRNIKKIGNIILTENSDLSKIIFEKENTFAAKVQRKITAFLQ</sequence>
<reference evidence="2 3" key="1">
    <citation type="submission" date="2019-03" db="EMBL/GenBank/DDBJ databases">
        <authorList>
            <person name="Kim H."/>
            <person name="Yu S.-M."/>
        </authorList>
    </citation>
    <scope>NUCLEOTIDE SEQUENCE [LARGE SCALE GENOMIC DNA]</scope>
    <source>
        <strain evidence="2 3">NBC122</strain>
    </source>
</reference>
<dbReference type="SUPFAM" id="SSF53448">
    <property type="entry name" value="Nucleotide-diphospho-sugar transferases"/>
    <property type="match status" value="1"/>
</dbReference>
<dbReference type="EMBL" id="CP037954">
    <property type="protein sequence ID" value="QBO57484.1"/>
    <property type="molecule type" value="Genomic_DNA"/>
</dbReference>
<dbReference type="KEGG" id="csal:NBC122_00648"/>
<dbReference type="InterPro" id="IPR001173">
    <property type="entry name" value="Glyco_trans_2-like"/>
</dbReference>
<dbReference type="AlphaFoldDB" id="A0A4V1AKU5"/>
<dbReference type="PANTHER" id="PTHR22916:SF3">
    <property type="entry name" value="UDP-GLCNAC:BETAGAL BETA-1,3-N-ACETYLGLUCOSAMINYLTRANSFERASE-LIKE PROTEIN 1"/>
    <property type="match status" value="1"/>
</dbReference>
<evidence type="ECO:0000259" key="1">
    <source>
        <dbReference type="Pfam" id="PF00535"/>
    </source>
</evidence>
<dbReference type="Proteomes" id="UP000294419">
    <property type="component" value="Chromosome"/>
</dbReference>
<keyword evidence="3" id="KW-1185">Reference proteome</keyword>
<accession>A0A4V1AKU5</accession>